<evidence type="ECO:0000313" key="9">
    <source>
        <dbReference type="EMBL" id="GGP00517.1"/>
    </source>
</evidence>
<dbReference type="PROSITE" id="PS00136">
    <property type="entry name" value="SUBTILASE_ASP"/>
    <property type="match status" value="1"/>
</dbReference>
<proteinExistence type="inferred from homology"/>
<accession>A0A917ZYB6</accession>
<dbReference type="Gene3D" id="3.40.50.200">
    <property type="entry name" value="Peptidase S8/S53 domain"/>
    <property type="match status" value="1"/>
</dbReference>
<dbReference type="InterPro" id="IPR023828">
    <property type="entry name" value="Peptidase_S8_Ser-AS"/>
</dbReference>
<dbReference type="PANTHER" id="PTHR43806">
    <property type="entry name" value="PEPTIDASE S8"/>
    <property type="match status" value="1"/>
</dbReference>
<dbReference type="InterPro" id="IPR015500">
    <property type="entry name" value="Peptidase_S8_subtilisin-rel"/>
</dbReference>
<evidence type="ECO:0000256" key="5">
    <source>
        <dbReference type="PROSITE-ProRule" id="PRU01240"/>
    </source>
</evidence>
<dbReference type="GO" id="GO:0004252">
    <property type="term" value="F:serine-type endopeptidase activity"/>
    <property type="evidence" value="ECO:0007669"/>
    <property type="project" value="UniProtKB-UniRule"/>
</dbReference>
<dbReference type="InterPro" id="IPR050131">
    <property type="entry name" value="Peptidase_S8_subtilisin-like"/>
</dbReference>
<reference evidence="9" key="2">
    <citation type="submission" date="2020-09" db="EMBL/GenBank/DDBJ databases">
        <authorList>
            <person name="Sun Q."/>
            <person name="Zhou Y."/>
        </authorList>
    </citation>
    <scope>NUCLEOTIDE SEQUENCE</scope>
    <source>
        <strain evidence="9">CGMCC 4.7430</strain>
    </source>
</reference>
<evidence type="ECO:0000256" key="3">
    <source>
        <dbReference type="ARBA" id="ARBA00022801"/>
    </source>
</evidence>
<evidence type="ECO:0000313" key="10">
    <source>
        <dbReference type="Proteomes" id="UP000660745"/>
    </source>
</evidence>
<evidence type="ECO:0000256" key="1">
    <source>
        <dbReference type="ARBA" id="ARBA00011073"/>
    </source>
</evidence>
<feature type="active site" description="Charge relay system" evidence="5">
    <location>
        <position position="397"/>
    </location>
</feature>
<comment type="similarity">
    <text evidence="1 5 6">Belongs to the peptidase S8 family.</text>
</comment>
<dbReference type="InterPro" id="IPR000209">
    <property type="entry name" value="Peptidase_S8/S53_dom"/>
</dbReference>
<evidence type="ECO:0000256" key="4">
    <source>
        <dbReference type="ARBA" id="ARBA00022825"/>
    </source>
</evidence>
<dbReference type="Pfam" id="PF00082">
    <property type="entry name" value="Peptidase_S8"/>
    <property type="match status" value="1"/>
</dbReference>
<dbReference type="PROSITE" id="PS00137">
    <property type="entry name" value="SUBTILASE_HIS"/>
    <property type="match status" value="1"/>
</dbReference>
<keyword evidence="3 5" id="KW-0378">Hydrolase</keyword>
<name>A0A917ZYB6_9ACTN</name>
<reference evidence="9" key="1">
    <citation type="journal article" date="2014" name="Int. J. Syst. Evol. Microbiol.">
        <title>Complete genome sequence of Corynebacterium casei LMG S-19264T (=DSM 44701T), isolated from a smear-ripened cheese.</title>
        <authorList>
            <consortium name="US DOE Joint Genome Institute (JGI-PGF)"/>
            <person name="Walter F."/>
            <person name="Albersmeier A."/>
            <person name="Kalinowski J."/>
            <person name="Ruckert C."/>
        </authorList>
    </citation>
    <scope>NUCLEOTIDE SEQUENCE</scope>
    <source>
        <strain evidence="9">CGMCC 4.7430</strain>
    </source>
</reference>
<sequence length="453" mass="45786">MRSRTLTAGVLALATSTAVLTTVLTTASPGHARVIGTGDPTISPGLLAQLASRQKVRSIVELNPGESVSTVAGDVEKISATASVLEATRSPHFFVAEVDSATLAGLRKDPRVKSVYPDSLSHTFLDSSTRVIGSDVANAAGWTGAGTTVAILDTGIDRDHPFVAGRIVDEACFSSSDPSSGAVSLCPNGRSSQTGPGAADAETPRCLVGSVNHCAHGTHVAGIAAGRVAAGAPANGVAPAAGILPVQVFSRFDSIQSCGGPAPCYLSYTSDQKLALEYVARVARTHNVAAANMSFGGGGPHRQHCDADPESAALKSQFDALLGAGVAPVAAAGNAGWSDAVASPACVSSAVAVGATNDDDQIAPFSNRGRLLDLLAPGVRVTSSVPDDTYRSLSGTSMSTPHVSGSFALMKQAFPNLSPAQVLQRLQATGAPIDYGVTTVRIDVGAATAGPRL</sequence>
<dbReference type="PROSITE" id="PS00138">
    <property type="entry name" value="SUBTILASE_SER"/>
    <property type="match status" value="1"/>
</dbReference>
<dbReference type="InterPro" id="IPR022398">
    <property type="entry name" value="Peptidase_S8_His-AS"/>
</dbReference>
<dbReference type="EMBL" id="BMNK01000001">
    <property type="protein sequence ID" value="GGP00517.1"/>
    <property type="molecule type" value="Genomic_DNA"/>
</dbReference>
<keyword evidence="2 5" id="KW-0645">Protease</keyword>
<dbReference type="PRINTS" id="PR00723">
    <property type="entry name" value="SUBTILISIN"/>
</dbReference>
<dbReference type="InterPro" id="IPR036852">
    <property type="entry name" value="Peptidase_S8/S53_dom_sf"/>
</dbReference>
<feature type="active site" description="Charge relay system" evidence="5">
    <location>
        <position position="153"/>
    </location>
</feature>
<gene>
    <name evidence="9" type="ORF">GCM10012278_01310</name>
</gene>
<feature type="signal peptide" evidence="7">
    <location>
        <begin position="1"/>
        <end position="32"/>
    </location>
</feature>
<evidence type="ECO:0000256" key="7">
    <source>
        <dbReference type="SAM" id="SignalP"/>
    </source>
</evidence>
<dbReference type="Proteomes" id="UP000660745">
    <property type="component" value="Unassembled WGS sequence"/>
</dbReference>
<evidence type="ECO:0000256" key="6">
    <source>
        <dbReference type="RuleBase" id="RU003355"/>
    </source>
</evidence>
<dbReference type="SUPFAM" id="SSF52743">
    <property type="entry name" value="Subtilisin-like"/>
    <property type="match status" value="1"/>
</dbReference>
<dbReference type="PROSITE" id="PS51892">
    <property type="entry name" value="SUBTILASE"/>
    <property type="match status" value="1"/>
</dbReference>
<keyword evidence="4 5" id="KW-0720">Serine protease</keyword>
<protein>
    <recommendedName>
        <fullName evidence="8">Peptidase S8/S53 domain-containing protein</fullName>
    </recommendedName>
</protein>
<evidence type="ECO:0000256" key="2">
    <source>
        <dbReference type="ARBA" id="ARBA00022670"/>
    </source>
</evidence>
<feature type="domain" description="Peptidase S8/S53" evidence="8">
    <location>
        <begin position="144"/>
        <end position="429"/>
    </location>
</feature>
<dbReference type="InterPro" id="IPR023827">
    <property type="entry name" value="Peptidase_S8_Asp-AS"/>
</dbReference>
<dbReference type="GO" id="GO:0006508">
    <property type="term" value="P:proteolysis"/>
    <property type="evidence" value="ECO:0007669"/>
    <property type="project" value="UniProtKB-KW"/>
</dbReference>
<dbReference type="AlphaFoldDB" id="A0A917ZYB6"/>
<dbReference type="RefSeq" id="WP_189136475.1">
    <property type="nucleotide sequence ID" value="NZ_BMNK01000001.1"/>
</dbReference>
<feature type="chain" id="PRO_5038801992" description="Peptidase S8/S53 domain-containing protein" evidence="7">
    <location>
        <begin position="33"/>
        <end position="453"/>
    </location>
</feature>
<keyword evidence="7" id="KW-0732">Signal</keyword>
<comment type="caution">
    <text evidence="9">The sequence shown here is derived from an EMBL/GenBank/DDBJ whole genome shotgun (WGS) entry which is preliminary data.</text>
</comment>
<evidence type="ECO:0000259" key="8">
    <source>
        <dbReference type="Pfam" id="PF00082"/>
    </source>
</evidence>
<keyword evidence="10" id="KW-1185">Reference proteome</keyword>
<organism evidence="9 10">
    <name type="scientific">Nonomuraea glycinis</name>
    <dbReference type="NCBI Taxonomy" id="2047744"/>
    <lineage>
        <taxon>Bacteria</taxon>
        <taxon>Bacillati</taxon>
        <taxon>Actinomycetota</taxon>
        <taxon>Actinomycetes</taxon>
        <taxon>Streptosporangiales</taxon>
        <taxon>Streptosporangiaceae</taxon>
        <taxon>Nonomuraea</taxon>
    </lineage>
</organism>
<dbReference type="PANTHER" id="PTHR43806:SF11">
    <property type="entry name" value="CEREVISIN-RELATED"/>
    <property type="match status" value="1"/>
</dbReference>
<feature type="active site" description="Charge relay system" evidence="5">
    <location>
        <position position="216"/>
    </location>
</feature>